<dbReference type="GO" id="GO:0016757">
    <property type="term" value="F:glycosyltransferase activity"/>
    <property type="evidence" value="ECO:0007669"/>
    <property type="project" value="UniProtKB-KW"/>
</dbReference>
<dbReference type="SUPFAM" id="SSF53756">
    <property type="entry name" value="UDP-Glycosyltransferase/glycogen phosphorylase"/>
    <property type="match status" value="1"/>
</dbReference>
<dbReference type="Pfam" id="PF13692">
    <property type="entry name" value="Glyco_trans_1_4"/>
    <property type="match status" value="1"/>
</dbReference>
<evidence type="ECO:0000256" key="1">
    <source>
        <dbReference type="ARBA" id="ARBA00021292"/>
    </source>
</evidence>
<evidence type="ECO:0000259" key="4">
    <source>
        <dbReference type="Pfam" id="PF13439"/>
    </source>
</evidence>
<dbReference type="EMBL" id="JBHTII010000001">
    <property type="protein sequence ID" value="MFD0789083.1"/>
    <property type="molecule type" value="Genomic_DNA"/>
</dbReference>
<protein>
    <recommendedName>
        <fullName evidence="1">D-inositol 3-phosphate glycosyltransferase</fullName>
    </recommendedName>
</protein>
<evidence type="ECO:0000256" key="2">
    <source>
        <dbReference type="ARBA" id="ARBA00022676"/>
    </source>
</evidence>
<organism evidence="5 6">
    <name type="scientific">Microbacterium insulae</name>
    <dbReference type="NCBI Taxonomy" id="483014"/>
    <lineage>
        <taxon>Bacteria</taxon>
        <taxon>Bacillati</taxon>
        <taxon>Actinomycetota</taxon>
        <taxon>Actinomycetes</taxon>
        <taxon>Micrococcales</taxon>
        <taxon>Microbacteriaceae</taxon>
        <taxon>Microbacterium</taxon>
    </lineage>
</organism>
<name>A0ABW3ADL8_9MICO</name>
<accession>A0ABW3ADL8</accession>
<dbReference type="InterPro" id="IPR028098">
    <property type="entry name" value="Glyco_trans_4-like_N"/>
</dbReference>
<dbReference type="PANTHER" id="PTHR45947:SF3">
    <property type="entry name" value="SULFOQUINOVOSYL TRANSFERASE SQD2"/>
    <property type="match status" value="1"/>
</dbReference>
<keyword evidence="2 5" id="KW-0328">Glycosyltransferase</keyword>
<feature type="domain" description="Glycosyltransferase subfamily 4-like N-terminal" evidence="4">
    <location>
        <begin position="65"/>
        <end position="190"/>
    </location>
</feature>
<dbReference type="PANTHER" id="PTHR45947">
    <property type="entry name" value="SULFOQUINOVOSYL TRANSFERASE SQD2"/>
    <property type="match status" value="1"/>
</dbReference>
<dbReference type="RefSeq" id="WP_204979989.1">
    <property type="nucleotide sequence ID" value="NZ_JBHTII010000001.1"/>
</dbReference>
<dbReference type="InterPro" id="IPR050194">
    <property type="entry name" value="Glycosyltransferase_grp1"/>
</dbReference>
<keyword evidence="3 5" id="KW-0808">Transferase</keyword>
<keyword evidence="6" id="KW-1185">Reference proteome</keyword>
<dbReference type="Proteomes" id="UP001597055">
    <property type="component" value="Unassembled WGS sequence"/>
</dbReference>
<dbReference type="Pfam" id="PF13439">
    <property type="entry name" value="Glyco_transf_4"/>
    <property type="match status" value="1"/>
</dbReference>
<dbReference type="Gene3D" id="3.40.50.2000">
    <property type="entry name" value="Glycogen Phosphorylase B"/>
    <property type="match status" value="2"/>
</dbReference>
<reference evidence="6" key="1">
    <citation type="journal article" date="2019" name="Int. J. Syst. Evol. Microbiol.">
        <title>The Global Catalogue of Microorganisms (GCM) 10K type strain sequencing project: providing services to taxonomists for standard genome sequencing and annotation.</title>
        <authorList>
            <consortium name="The Broad Institute Genomics Platform"/>
            <consortium name="The Broad Institute Genome Sequencing Center for Infectious Disease"/>
            <person name="Wu L."/>
            <person name="Ma J."/>
        </authorList>
    </citation>
    <scope>NUCLEOTIDE SEQUENCE [LARGE SCALE GENOMIC DNA]</scope>
    <source>
        <strain evidence="6">CCUG 54523</strain>
    </source>
</reference>
<evidence type="ECO:0000313" key="6">
    <source>
        <dbReference type="Proteomes" id="UP001597055"/>
    </source>
</evidence>
<evidence type="ECO:0000256" key="3">
    <source>
        <dbReference type="ARBA" id="ARBA00022679"/>
    </source>
</evidence>
<gene>
    <name evidence="5" type="ORF">ACFQ0P_01630</name>
</gene>
<sequence length="383" mass="41248">MRVAMTKGSLLIPPTYFAVAHPVALAGPFDFRFFVGAASITDEGAREAIDVDDTVSRLLPFTDGWPVRRREQLGALLTAATARAVQAWRPDIIHQHFAYGSRAAVRASRTCGAPSLVTVHGGDAFVPLSPPSSRRPLGRPALARMKRDVAAMYAQARAVLAVSSYIADIAARGGADVAKLIVHYQGVDTELFRPRSAERAETPRVLFVGRLSEVKGVHDLVEASIAAVRSRPHELVFVGDGPERSALDRAAEHHPHIRITGSLTSDRVREELTAAHVLVLPTRVNGIAREAAGLVLLEAQACEVPVIAYDSGGTSEMLRDGETGWLVPEADTAALAARLLEALSLSAEERDDLGRRGRGFVVAERSLARSAEELAEIYRELPT</sequence>
<proteinExistence type="predicted"/>
<comment type="caution">
    <text evidence="5">The sequence shown here is derived from an EMBL/GenBank/DDBJ whole genome shotgun (WGS) entry which is preliminary data.</text>
</comment>
<evidence type="ECO:0000313" key="5">
    <source>
        <dbReference type="EMBL" id="MFD0789083.1"/>
    </source>
</evidence>